<name>A0A1H9NDT6_9ACTN</name>
<sequence length="83" mass="9074">MRHGVIQKYAHGRMSLRTRITVSLPADVLAHARAASGGDLSGYVEYVLRAQQLRDAAPALRAWRTRAGDDAEELADLFGAEIL</sequence>
<proteinExistence type="predicted"/>
<dbReference type="AlphaFoldDB" id="A0A1H9NDT6"/>
<dbReference type="Proteomes" id="UP000182841">
    <property type="component" value="Unassembled WGS sequence"/>
</dbReference>
<dbReference type="EMBL" id="FOGO01000001">
    <property type="protein sequence ID" value="SER34126.1"/>
    <property type="molecule type" value="Genomic_DNA"/>
</dbReference>
<protein>
    <submittedName>
        <fullName evidence="1">Uncharacterized protein</fullName>
    </submittedName>
</protein>
<evidence type="ECO:0000313" key="1">
    <source>
        <dbReference type="EMBL" id="SER34126.1"/>
    </source>
</evidence>
<accession>A0A1H9NDT6</accession>
<evidence type="ECO:0000313" key="2">
    <source>
        <dbReference type="Proteomes" id="UP000182841"/>
    </source>
</evidence>
<organism evidence="1 2">
    <name type="scientific">Streptomyces qinglanensis</name>
    <dbReference type="NCBI Taxonomy" id="943816"/>
    <lineage>
        <taxon>Bacteria</taxon>
        <taxon>Bacillati</taxon>
        <taxon>Actinomycetota</taxon>
        <taxon>Actinomycetes</taxon>
        <taxon>Kitasatosporales</taxon>
        <taxon>Streptomycetaceae</taxon>
        <taxon>Streptomyces</taxon>
    </lineage>
</organism>
<gene>
    <name evidence="1" type="ORF">SAMN05421870_101312</name>
</gene>
<keyword evidence="2" id="KW-1185">Reference proteome</keyword>
<reference evidence="2" key="1">
    <citation type="submission" date="2016-10" db="EMBL/GenBank/DDBJ databases">
        <authorList>
            <person name="Varghese N."/>
            <person name="Submissions S."/>
        </authorList>
    </citation>
    <scope>NUCLEOTIDE SEQUENCE [LARGE SCALE GENOMIC DNA]</scope>
    <source>
        <strain evidence="2">CGMCC 4.6825</strain>
    </source>
</reference>